<dbReference type="Proteomes" id="UP000245790">
    <property type="component" value="Unassembled WGS sequence"/>
</dbReference>
<dbReference type="EMBL" id="QGGU01000008">
    <property type="protein sequence ID" value="PWK49301.1"/>
    <property type="molecule type" value="Genomic_DNA"/>
</dbReference>
<keyword evidence="1 3" id="KW-0808">Transferase</keyword>
<name>A0A316FK39_9GAMM</name>
<feature type="binding site" evidence="3 4">
    <location>
        <position position="137"/>
    </location>
    <ligand>
        <name>S-adenosyl-L-methionine</name>
        <dbReference type="ChEBI" id="CHEBI:59789"/>
    </ligand>
</feature>
<accession>A0A316FK39</accession>
<feature type="binding site" evidence="3 4">
    <location>
        <begin position="122"/>
        <end position="123"/>
    </location>
    <ligand>
        <name>S-adenosyl-L-methionine</name>
        <dbReference type="ChEBI" id="CHEBI:59789"/>
    </ligand>
</feature>
<dbReference type="InterPro" id="IPR005271">
    <property type="entry name" value="CmoA"/>
</dbReference>
<keyword evidence="2 3" id="KW-0949">S-adenosyl-L-methionine</keyword>
<dbReference type="GO" id="GO:1904047">
    <property type="term" value="F:S-adenosyl-L-methionine binding"/>
    <property type="evidence" value="ECO:0007669"/>
    <property type="project" value="UniProtKB-UniRule"/>
</dbReference>
<dbReference type="GO" id="GO:0002098">
    <property type="term" value="P:tRNA wobble uridine modification"/>
    <property type="evidence" value="ECO:0007669"/>
    <property type="project" value="InterPro"/>
</dbReference>
<dbReference type="InterPro" id="IPR041698">
    <property type="entry name" value="Methyltransf_25"/>
</dbReference>
<dbReference type="PANTHER" id="PTHR43861">
    <property type="entry name" value="TRANS-ACONITATE 2-METHYLTRANSFERASE-RELATED"/>
    <property type="match status" value="1"/>
</dbReference>
<feature type="binding site" evidence="3">
    <location>
        <position position="204"/>
    </location>
    <ligand>
        <name>S-adenosyl-L-methionine</name>
        <dbReference type="ChEBI" id="CHEBI:59789"/>
    </ligand>
</feature>
<evidence type="ECO:0000259" key="5">
    <source>
        <dbReference type="Pfam" id="PF13649"/>
    </source>
</evidence>
<evidence type="ECO:0000256" key="2">
    <source>
        <dbReference type="ARBA" id="ARBA00022691"/>
    </source>
</evidence>
<gene>
    <name evidence="3" type="primary">cmoA</name>
    <name evidence="6" type="ORF">C8D97_108211</name>
</gene>
<feature type="binding site" evidence="3 4">
    <location>
        <begin position="94"/>
        <end position="95"/>
    </location>
    <ligand>
        <name>S-adenosyl-L-methionine</name>
        <dbReference type="ChEBI" id="CHEBI:59789"/>
    </ligand>
</feature>
<comment type="catalytic activity">
    <reaction evidence="3">
        <text>prephenate + S-adenosyl-L-methionine = carboxy-S-adenosyl-L-methionine + 3-phenylpyruvate + H2O</text>
        <dbReference type="Rhea" id="RHEA:51692"/>
        <dbReference type="ChEBI" id="CHEBI:15377"/>
        <dbReference type="ChEBI" id="CHEBI:18005"/>
        <dbReference type="ChEBI" id="CHEBI:29934"/>
        <dbReference type="ChEBI" id="CHEBI:59789"/>
        <dbReference type="ChEBI" id="CHEBI:134278"/>
    </reaction>
</comment>
<evidence type="ECO:0000256" key="3">
    <source>
        <dbReference type="HAMAP-Rule" id="MF_01589"/>
    </source>
</evidence>
<comment type="similarity">
    <text evidence="3">Belongs to the class I-like SAM-binding methyltransferase superfamily. Cx-SAM synthase family.</text>
</comment>
<protein>
    <recommendedName>
        <fullName evidence="3">Carboxy-S-adenosyl-L-methionine synthase</fullName>
        <shortName evidence="3">Cx-SAM synthase</shortName>
        <ecNumber evidence="3">2.1.3.-</ecNumber>
    </recommendedName>
</protein>
<comment type="caution">
    <text evidence="6">The sequence shown here is derived from an EMBL/GenBank/DDBJ whole genome shotgun (WGS) entry which is preliminary data.</text>
</comment>
<comment type="subunit">
    <text evidence="3">Homodimer.</text>
</comment>
<feature type="binding site" evidence="3 4">
    <location>
        <begin position="69"/>
        <end position="71"/>
    </location>
    <ligand>
        <name>S-adenosyl-L-methionine</name>
        <dbReference type="ChEBI" id="CHEBI:59789"/>
    </ligand>
</feature>
<feature type="domain" description="Methyltransferase" evidence="5">
    <location>
        <begin position="67"/>
        <end position="163"/>
    </location>
</feature>
<evidence type="ECO:0000313" key="7">
    <source>
        <dbReference type="Proteomes" id="UP000245790"/>
    </source>
</evidence>
<dbReference type="InterPro" id="IPR029063">
    <property type="entry name" value="SAM-dependent_MTases_sf"/>
</dbReference>
<dbReference type="AlphaFoldDB" id="A0A316FK39"/>
<dbReference type="Pfam" id="PF13649">
    <property type="entry name" value="Methyltransf_25"/>
    <property type="match status" value="1"/>
</dbReference>
<proteinExistence type="inferred from homology"/>
<dbReference type="GO" id="GO:0032259">
    <property type="term" value="P:methylation"/>
    <property type="evidence" value="ECO:0007669"/>
    <property type="project" value="UniProtKB-KW"/>
</dbReference>
<dbReference type="SUPFAM" id="SSF53335">
    <property type="entry name" value="S-adenosyl-L-methionine-dependent methyltransferases"/>
    <property type="match status" value="1"/>
</dbReference>
<dbReference type="NCBIfam" id="NF011995">
    <property type="entry name" value="PRK15451.1"/>
    <property type="match status" value="1"/>
</dbReference>
<evidence type="ECO:0000256" key="4">
    <source>
        <dbReference type="PIRSR" id="PIRSR006325-1"/>
    </source>
</evidence>
<dbReference type="GO" id="GO:0016743">
    <property type="term" value="F:carboxyl- or carbamoyltransferase activity"/>
    <property type="evidence" value="ECO:0007669"/>
    <property type="project" value="UniProtKB-UniRule"/>
</dbReference>
<dbReference type="CDD" id="cd02440">
    <property type="entry name" value="AdoMet_MTases"/>
    <property type="match status" value="1"/>
</dbReference>
<keyword evidence="7" id="KW-1185">Reference proteome</keyword>
<dbReference type="PANTHER" id="PTHR43861:SF2">
    <property type="entry name" value="CARBOXY-S-ADENOSYL-L-METHIONINE SYNTHASE"/>
    <property type="match status" value="1"/>
</dbReference>
<dbReference type="HAMAP" id="MF_01589">
    <property type="entry name" value="Cx_SAM_synthase"/>
    <property type="match status" value="1"/>
</dbReference>
<dbReference type="EC" id="2.1.3.-" evidence="3"/>
<keyword evidence="6" id="KW-0489">Methyltransferase</keyword>
<evidence type="ECO:0000256" key="1">
    <source>
        <dbReference type="ARBA" id="ARBA00022679"/>
    </source>
</evidence>
<sequence>MISHMKQPPRDNIYQNRQMPSPFRFDEKVAAVFPDMIQRSVPGYEQIINGIQQLATKHVQNNTNCYDMGCSLGAASLAMSQGIKTSGCEVIAVDNSSAMIERCRLFVESYHHATPIKAILGDIAEITINNASMVVLNFTLQFIPMALRQSIIDKIYNGLNSGGLLVLSEKIKSEDDLIDQRLIDLHHDFKRANGYSELEISQKRNALENVLIPETISQHKSRLTQAGFKHSDVWHQQFNFCSILAIK</sequence>
<dbReference type="NCBIfam" id="TIGR00740">
    <property type="entry name" value="carboxy-S-adenosyl-L-methionine synthase CmoA"/>
    <property type="match status" value="1"/>
</dbReference>
<organism evidence="6 7">
    <name type="scientific">Pleionea mediterranea</name>
    <dbReference type="NCBI Taxonomy" id="523701"/>
    <lineage>
        <taxon>Bacteria</taxon>
        <taxon>Pseudomonadati</taxon>
        <taxon>Pseudomonadota</taxon>
        <taxon>Gammaproteobacteria</taxon>
        <taxon>Oceanospirillales</taxon>
        <taxon>Pleioneaceae</taxon>
        <taxon>Pleionea</taxon>
    </lineage>
</organism>
<evidence type="ECO:0000313" key="6">
    <source>
        <dbReference type="EMBL" id="PWK49301.1"/>
    </source>
</evidence>
<dbReference type="PIRSF" id="PIRSF006325">
    <property type="entry name" value="MeTrfase_bac"/>
    <property type="match status" value="1"/>
</dbReference>
<reference evidence="6 7" key="1">
    <citation type="submission" date="2018-05" db="EMBL/GenBank/DDBJ databases">
        <title>Genomic Encyclopedia of Type Strains, Phase IV (KMG-IV): sequencing the most valuable type-strain genomes for metagenomic binning, comparative biology and taxonomic classification.</title>
        <authorList>
            <person name="Goeker M."/>
        </authorList>
    </citation>
    <scope>NUCLEOTIDE SEQUENCE [LARGE SCALE GENOMIC DNA]</scope>
    <source>
        <strain evidence="6 7">DSM 25350</strain>
    </source>
</reference>
<dbReference type="GO" id="GO:0008168">
    <property type="term" value="F:methyltransferase activity"/>
    <property type="evidence" value="ECO:0007669"/>
    <property type="project" value="UniProtKB-KW"/>
</dbReference>
<feature type="binding site" evidence="3 4">
    <location>
        <position position="44"/>
    </location>
    <ligand>
        <name>S-adenosyl-L-methionine</name>
        <dbReference type="ChEBI" id="CHEBI:59789"/>
    </ligand>
</feature>
<dbReference type="Gene3D" id="3.40.50.150">
    <property type="entry name" value="Vaccinia Virus protein VP39"/>
    <property type="match status" value="1"/>
</dbReference>
<comment type="function">
    <text evidence="3">Catalyzes the conversion of S-adenosyl-L-methionine (SAM) to carboxy-S-adenosyl-L-methionine (Cx-SAM).</text>
</comment>